<protein>
    <submittedName>
        <fullName evidence="1">Uncharacterized protein</fullName>
    </submittedName>
</protein>
<dbReference type="Proteomes" id="UP000008181">
    <property type="component" value="Chromosome 4"/>
</dbReference>
<proteinExistence type="predicted"/>
<accession>G2RA94</accession>
<keyword evidence="2" id="KW-1185">Reference proteome</keyword>
<reference evidence="1 2" key="1">
    <citation type="journal article" date="2011" name="Nat. Biotechnol.">
        <title>Comparative genomic analysis of the thermophilic biomass-degrading fungi Myceliophthora thermophila and Thielavia terrestris.</title>
        <authorList>
            <person name="Berka R.M."/>
            <person name="Grigoriev I.V."/>
            <person name="Otillar R."/>
            <person name="Salamov A."/>
            <person name="Grimwood J."/>
            <person name="Reid I."/>
            <person name="Ishmael N."/>
            <person name="John T."/>
            <person name="Darmond C."/>
            <person name="Moisan M.-C."/>
            <person name="Henrissat B."/>
            <person name="Coutinho P.M."/>
            <person name="Lombard V."/>
            <person name="Natvig D.O."/>
            <person name="Lindquist E."/>
            <person name="Schmutz J."/>
            <person name="Lucas S."/>
            <person name="Harris P."/>
            <person name="Powlowski J."/>
            <person name="Bellemare A."/>
            <person name="Taylor D."/>
            <person name="Butler G."/>
            <person name="de Vries R.P."/>
            <person name="Allijn I.E."/>
            <person name="van den Brink J."/>
            <person name="Ushinsky S."/>
            <person name="Storms R."/>
            <person name="Powell A.J."/>
            <person name="Paulsen I.T."/>
            <person name="Elbourne L.D.H."/>
            <person name="Baker S.E."/>
            <person name="Magnuson J."/>
            <person name="LaBoissiere S."/>
            <person name="Clutterbuck A.J."/>
            <person name="Martinez D."/>
            <person name="Wogulis M."/>
            <person name="de Leon A.L."/>
            <person name="Rey M.W."/>
            <person name="Tsang A."/>
        </authorList>
    </citation>
    <scope>NUCLEOTIDE SEQUENCE [LARGE SCALE GENOMIC DNA]</scope>
    <source>
        <strain evidence="2">ATCC 38088 / NRRL 8126</strain>
    </source>
</reference>
<organism evidence="1 2">
    <name type="scientific">Thermothielavioides terrestris (strain ATCC 38088 / NRRL 8126)</name>
    <name type="common">Thielavia terrestris</name>
    <dbReference type="NCBI Taxonomy" id="578455"/>
    <lineage>
        <taxon>Eukaryota</taxon>
        <taxon>Fungi</taxon>
        <taxon>Dikarya</taxon>
        <taxon>Ascomycota</taxon>
        <taxon>Pezizomycotina</taxon>
        <taxon>Sordariomycetes</taxon>
        <taxon>Sordariomycetidae</taxon>
        <taxon>Sordariales</taxon>
        <taxon>Chaetomiaceae</taxon>
        <taxon>Thermothielavioides</taxon>
        <taxon>Thermothielavioides terrestris</taxon>
    </lineage>
</organism>
<dbReference type="HOGENOM" id="CLU_1556349_0_0_1"/>
<dbReference type="EMBL" id="CP003012">
    <property type="protein sequence ID" value="AEO68826.1"/>
    <property type="molecule type" value="Genomic_DNA"/>
</dbReference>
<sequence>MVPAAPGCSDRPILLIGASACRLHGESWDQLRFGSQGTVETGRWTLVHQLLSDPSQRIRPLDSGLDLIMSPGNGPPAGVGLLSAGSDLDGNRDLEVFSIPLWSTFSSSVISVVNQSPTQQLNAIDPTYRGIPEQGRWMHLQFSFASSDRWETVQNKSREMRIARKSWSVCAS</sequence>
<dbReference type="AlphaFoldDB" id="G2RA94"/>
<dbReference type="KEGG" id="ttt:THITE_113550"/>
<evidence type="ECO:0000313" key="2">
    <source>
        <dbReference type="Proteomes" id="UP000008181"/>
    </source>
</evidence>
<evidence type="ECO:0000313" key="1">
    <source>
        <dbReference type="EMBL" id="AEO68826.1"/>
    </source>
</evidence>
<gene>
    <name evidence="1" type="ORF">THITE_113550</name>
</gene>
<dbReference type="GeneID" id="11524315"/>
<dbReference type="RefSeq" id="XP_003655162.1">
    <property type="nucleotide sequence ID" value="XM_003655114.1"/>
</dbReference>
<name>G2RA94_THETT</name>